<evidence type="ECO:0000256" key="4">
    <source>
        <dbReference type="ARBA" id="ARBA00022670"/>
    </source>
</evidence>
<protein>
    <submittedName>
        <fullName evidence="14">Protease SohB</fullName>
        <ecNumber evidence="14">3.4.21.-</ecNumber>
    </submittedName>
</protein>
<keyword evidence="5 11" id="KW-0812">Transmembrane</keyword>
<keyword evidence="9 11" id="KW-0472">Membrane</keyword>
<accession>A0A6N8F5A5</accession>
<evidence type="ECO:0000259" key="13">
    <source>
        <dbReference type="Pfam" id="PF08496"/>
    </source>
</evidence>
<evidence type="ECO:0000256" key="6">
    <source>
        <dbReference type="ARBA" id="ARBA00022801"/>
    </source>
</evidence>
<dbReference type="Pfam" id="PF08496">
    <property type="entry name" value="Peptidase_S49_N"/>
    <property type="match status" value="1"/>
</dbReference>
<dbReference type="GO" id="GO:0004252">
    <property type="term" value="F:serine-type endopeptidase activity"/>
    <property type="evidence" value="ECO:0007669"/>
    <property type="project" value="InterPro"/>
</dbReference>
<dbReference type="NCBIfam" id="NF008745">
    <property type="entry name" value="PRK11778.1"/>
    <property type="match status" value="1"/>
</dbReference>
<dbReference type="EC" id="3.4.21.-" evidence="14"/>
<dbReference type="Gene3D" id="6.20.330.10">
    <property type="match status" value="1"/>
</dbReference>
<dbReference type="EMBL" id="WOCD01000002">
    <property type="protein sequence ID" value="MUH71735.1"/>
    <property type="molecule type" value="Genomic_DNA"/>
</dbReference>
<evidence type="ECO:0000256" key="11">
    <source>
        <dbReference type="SAM" id="Phobius"/>
    </source>
</evidence>
<dbReference type="InterPro" id="IPR047272">
    <property type="entry name" value="S49_SppA_C"/>
</dbReference>
<dbReference type="Gene3D" id="3.90.226.10">
    <property type="entry name" value="2-enoyl-CoA Hydratase, Chain A, domain 1"/>
    <property type="match status" value="1"/>
</dbReference>
<keyword evidence="6 14" id="KW-0378">Hydrolase</keyword>
<evidence type="ECO:0000256" key="1">
    <source>
        <dbReference type="ARBA" id="ARBA00004236"/>
    </source>
</evidence>
<dbReference type="CDD" id="cd07023">
    <property type="entry name" value="S49_Sppa_N_C"/>
    <property type="match status" value="1"/>
</dbReference>
<evidence type="ECO:0000313" key="14">
    <source>
        <dbReference type="EMBL" id="MUH71735.1"/>
    </source>
</evidence>
<feature type="transmembrane region" description="Helical" evidence="11">
    <location>
        <begin position="12"/>
        <end position="33"/>
    </location>
</feature>
<evidence type="ECO:0000256" key="7">
    <source>
        <dbReference type="ARBA" id="ARBA00022825"/>
    </source>
</evidence>
<evidence type="ECO:0000256" key="5">
    <source>
        <dbReference type="ARBA" id="ARBA00022692"/>
    </source>
</evidence>
<evidence type="ECO:0000256" key="9">
    <source>
        <dbReference type="ARBA" id="ARBA00023136"/>
    </source>
</evidence>
<dbReference type="Pfam" id="PF01343">
    <property type="entry name" value="Peptidase_S49"/>
    <property type="match status" value="1"/>
</dbReference>
<dbReference type="InterPro" id="IPR013703">
    <property type="entry name" value="Peptidase_S49_N_proteobac"/>
</dbReference>
<feature type="region of interest" description="Disordered" evidence="10">
    <location>
        <begin position="75"/>
        <end position="94"/>
    </location>
</feature>
<dbReference type="InterPro" id="IPR029045">
    <property type="entry name" value="ClpP/crotonase-like_dom_sf"/>
</dbReference>
<evidence type="ECO:0000256" key="8">
    <source>
        <dbReference type="ARBA" id="ARBA00022989"/>
    </source>
</evidence>
<keyword evidence="4 14" id="KW-0645">Protease</keyword>
<sequence length="349" mass="38592">MEFLYEYGLFIAKTATIVVAIGLVLGFIAGAAIKPKNSKKGELNIEYLSEEYQEDIKDLKKALLSKEQIKAFDKKQKAEDKSKKKENKKKSKSSTEELEKSRLFVLEFDGDVEASATESLREEITAIVSIAEEGDRVLLNLESPGGVVHGYGLASSQIARLKSKNIHTTVAVDKVAASGGYMMACVADEIVAAPFAIIGSIGVVAQLPNINKLLKKYDVEIEQHTAGEFKRTLTVLGENTNTARTKFKEELEETHVLFKEFVADNRPSVDIDKVATGEHWYGSQALTLNLVDRVMTSDDLLLEAVDKYDVYKIEYKVKHNIAERFGFAASTAITKVLGKLSTWSVTNTK</sequence>
<comment type="similarity">
    <text evidence="2">Belongs to the peptidase S49 family.</text>
</comment>
<dbReference type="PANTHER" id="PTHR42987:SF4">
    <property type="entry name" value="PROTEASE SOHB-RELATED"/>
    <property type="match status" value="1"/>
</dbReference>
<evidence type="ECO:0000256" key="10">
    <source>
        <dbReference type="SAM" id="MobiDB-lite"/>
    </source>
</evidence>
<name>A0A6N8F5A5_9GAMM</name>
<feature type="domain" description="Peptidase S49 N-terminal proteobacteria" evidence="13">
    <location>
        <begin position="2"/>
        <end position="158"/>
    </location>
</feature>
<dbReference type="SUPFAM" id="SSF52096">
    <property type="entry name" value="ClpP/crotonase"/>
    <property type="match status" value="1"/>
</dbReference>
<gene>
    <name evidence="14" type="primary">sohB</name>
    <name evidence="14" type="ORF">GNP35_04090</name>
</gene>
<keyword evidence="3" id="KW-1003">Cell membrane</keyword>
<comment type="caution">
    <text evidence="14">The sequence shown here is derived from an EMBL/GenBank/DDBJ whole genome shotgun (WGS) entry which is preliminary data.</text>
</comment>
<keyword evidence="8 11" id="KW-1133">Transmembrane helix</keyword>
<dbReference type="OrthoDB" id="5614232at2"/>
<evidence type="ECO:0000259" key="12">
    <source>
        <dbReference type="Pfam" id="PF01343"/>
    </source>
</evidence>
<organism evidence="14 15">
    <name type="scientific">Psychrosphaera haliotis</name>
    <dbReference type="NCBI Taxonomy" id="555083"/>
    <lineage>
        <taxon>Bacteria</taxon>
        <taxon>Pseudomonadati</taxon>
        <taxon>Pseudomonadota</taxon>
        <taxon>Gammaproteobacteria</taxon>
        <taxon>Alteromonadales</taxon>
        <taxon>Pseudoalteromonadaceae</taxon>
        <taxon>Psychrosphaera</taxon>
    </lineage>
</organism>
<feature type="domain" description="Peptidase S49" evidence="12">
    <location>
        <begin position="161"/>
        <end position="307"/>
    </location>
</feature>
<dbReference type="GO" id="GO:0005886">
    <property type="term" value="C:plasma membrane"/>
    <property type="evidence" value="ECO:0007669"/>
    <property type="project" value="UniProtKB-SubCell"/>
</dbReference>
<evidence type="ECO:0000313" key="15">
    <source>
        <dbReference type="Proteomes" id="UP000439994"/>
    </source>
</evidence>
<keyword evidence="15" id="KW-1185">Reference proteome</keyword>
<dbReference type="PANTHER" id="PTHR42987">
    <property type="entry name" value="PEPTIDASE S49"/>
    <property type="match status" value="1"/>
</dbReference>
<proteinExistence type="inferred from homology"/>
<keyword evidence="7" id="KW-0720">Serine protease</keyword>
<dbReference type="Proteomes" id="UP000439994">
    <property type="component" value="Unassembled WGS sequence"/>
</dbReference>
<dbReference type="InterPro" id="IPR002142">
    <property type="entry name" value="Peptidase_S49"/>
</dbReference>
<dbReference type="GO" id="GO:0006508">
    <property type="term" value="P:proteolysis"/>
    <property type="evidence" value="ECO:0007669"/>
    <property type="project" value="UniProtKB-KW"/>
</dbReference>
<evidence type="ECO:0000256" key="3">
    <source>
        <dbReference type="ARBA" id="ARBA00022475"/>
    </source>
</evidence>
<reference evidence="14 15" key="1">
    <citation type="submission" date="2019-11" db="EMBL/GenBank/DDBJ databases">
        <title>P. haliotis isolates from Z. marina roots.</title>
        <authorList>
            <person name="Cohen M."/>
            <person name="Jospin G."/>
            <person name="Eisen J.A."/>
            <person name="Coil D.A."/>
        </authorList>
    </citation>
    <scope>NUCLEOTIDE SEQUENCE [LARGE SCALE GENOMIC DNA]</scope>
    <source>
        <strain evidence="14 15">UCD-MCMsp1aY</strain>
    </source>
</reference>
<dbReference type="RefSeq" id="WP_155694774.1">
    <property type="nucleotide sequence ID" value="NZ_WOCD01000002.1"/>
</dbReference>
<dbReference type="AlphaFoldDB" id="A0A6N8F5A5"/>
<evidence type="ECO:0000256" key="2">
    <source>
        <dbReference type="ARBA" id="ARBA00008683"/>
    </source>
</evidence>
<comment type="subcellular location">
    <subcellularLocation>
        <location evidence="1">Cell membrane</location>
    </subcellularLocation>
</comment>